<dbReference type="PROSITE" id="PS50109">
    <property type="entry name" value="HIS_KIN"/>
    <property type="match status" value="1"/>
</dbReference>
<dbReference type="GO" id="GO:0004721">
    <property type="term" value="F:phosphoprotein phosphatase activity"/>
    <property type="evidence" value="ECO:0007669"/>
    <property type="project" value="TreeGrafter"/>
</dbReference>
<protein>
    <recommendedName>
        <fullName evidence="3">histidine kinase</fullName>
        <ecNumber evidence="3">2.7.13.3</ecNumber>
    </recommendedName>
</protein>
<evidence type="ECO:0000313" key="12">
    <source>
        <dbReference type="EMBL" id="RGU58432.1"/>
    </source>
</evidence>
<feature type="domain" description="Histidine kinase" evidence="11">
    <location>
        <begin position="226"/>
        <end position="445"/>
    </location>
</feature>
<reference evidence="12 13" key="1">
    <citation type="submission" date="2018-08" db="EMBL/GenBank/DDBJ databases">
        <title>A genome reference for cultivated species of the human gut microbiota.</title>
        <authorList>
            <person name="Zou Y."/>
            <person name="Xue W."/>
            <person name="Luo G."/>
        </authorList>
    </citation>
    <scope>NUCLEOTIDE SEQUENCE [LARGE SCALE GENOMIC DNA]</scope>
    <source>
        <strain evidence="12 13">AF16-14</strain>
    </source>
</reference>
<dbReference type="PANTHER" id="PTHR45453">
    <property type="entry name" value="PHOSPHATE REGULON SENSOR PROTEIN PHOR"/>
    <property type="match status" value="1"/>
</dbReference>
<dbReference type="EC" id="2.7.13.3" evidence="3"/>
<evidence type="ECO:0000256" key="7">
    <source>
        <dbReference type="ARBA" id="ARBA00022777"/>
    </source>
</evidence>
<evidence type="ECO:0000256" key="8">
    <source>
        <dbReference type="ARBA" id="ARBA00022989"/>
    </source>
</evidence>
<dbReference type="GO" id="GO:0005886">
    <property type="term" value="C:plasma membrane"/>
    <property type="evidence" value="ECO:0007669"/>
    <property type="project" value="UniProtKB-SubCell"/>
</dbReference>
<comment type="catalytic activity">
    <reaction evidence="1">
        <text>ATP + protein L-histidine = ADP + protein N-phospho-L-histidine.</text>
        <dbReference type="EC" id="2.7.13.3"/>
    </reaction>
</comment>
<evidence type="ECO:0000256" key="2">
    <source>
        <dbReference type="ARBA" id="ARBA00004651"/>
    </source>
</evidence>
<dbReference type="InterPro" id="IPR005467">
    <property type="entry name" value="His_kinase_dom"/>
</dbReference>
<feature type="transmembrane region" description="Helical" evidence="10">
    <location>
        <begin position="186"/>
        <end position="205"/>
    </location>
</feature>
<evidence type="ECO:0000259" key="11">
    <source>
        <dbReference type="PROSITE" id="PS50109"/>
    </source>
</evidence>
<dbReference type="CDD" id="cd00075">
    <property type="entry name" value="HATPase"/>
    <property type="match status" value="1"/>
</dbReference>
<name>A0A412TXA9_9BACT</name>
<comment type="caution">
    <text evidence="12">The sequence shown here is derived from an EMBL/GenBank/DDBJ whole genome shotgun (WGS) entry which is preliminary data.</text>
</comment>
<gene>
    <name evidence="12" type="ORF">DWW57_01575</name>
</gene>
<dbReference type="PRINTS" id="PR00344">
    <property type="entry name" value="BCTRLSENSOR"/>
</dbReference>
<evidence type="ECO:0000256" key="9">
    <source>
        <dbReference type="ARBA" id="ARBA00023136"/>
    </source>
</evidence>
<dbReference type="Pfam" id="PF02518">
    <property type="entry name" value="HATPase_c"/>
    <property type="match status" value="1"/>
</dbReference>
<keyword evidence="6 10" id="KW-0812">Transmembrane</keyword>
<evidence type="ECO:0000256" key="6">
    <source>
        <dbReference type="ARBA" id="ARBA00022692"/>
    </source>
</evidence>
<dbReference type="SUPFAM" id="SSF55874">
    <property type="entry name" value="ATPase domain of HSP90 chaperone/DNA topoisomerase II/histidine kinase"/>
    <property type="match status" value="1"/>
</dbReference>
<dbReference type="InterPro" id="IPR036890">
    <property type="entry name" value="HATPase_C_sf"/>
</dbReference>
<dbReference type="Gene3D" id="3.30.565.10">
    <property type="entry name" value="Histidine kinase-like ATPase, C-terminal domain"/>
    <property type="match status" value="1"/>
</dbReference>
<dbReference type="GO" id="GO:0016036">
    <property type="term" value="P:cellular response to phosphate starvation"/>
    <property type="evidence" value="ECO:0007669"/>
    <property type="project" value="TreeGrafter"/>
</dbReference>
<evidence type="ECO:0000256" key="3">
    <source>
        <dbReference type="ARBA" id="ARBA00012438"/>
    </source>
</evidence>
<evidence type="ECO:0000256" key="4">
    <source>
        <dbReference type="ARBA" id="ARBA00022475"/>
    </source>
</evidence>
<dbReference type="PANTHER" id="PTHR45453:SF2">
    <property type="entry name" value="HISTIDINE KINASE"/>
    <property type="match status" value="1"/>
</dbReference>
<proteinExistence type="predicted"/>
<dbReference type="PROSITE" id="PS51257">
    <property type="entry name" value="PROKAR_LIPOPROTEIN"/>
    <property type="match status" value="1"/>
</dbReference>
<keyword evidence="9 10" id="KW-0472">Membrane</keyword>
<dbReference type="EMBL" id="QRYC01000002">
    <property type="protein sequence ID" value="RGU58432.1"/>
    <property type="molecule type" value="Genomic_DNA"/>
</dbReference>
<comment type="subcellular location">
    <subcellularLocation>
        <location evidence="2">Cell membrane</location>
        <topology evidence="2">Multi-pass membrane protein</topology>
    </subcellularLocation>
</comment>
<evidence type="ECO:0000313" key="13">
    <source>
        <dbReference type="Proteomes" id="UP000284243"/>
    </source>
</evidence>
<keyword evidence="7 12" id="KW-0418">Kinase</keyword>
<keyword evidence="8 10" id="KW-1133">Transmembrane helix</keyword>
<dbReference type="GO" id="GO:0000155">
    <property type="term" value="F:phosphorelay sensor kinase activity"/>
    <property type="evidence" value="ECO:0007669"/>
    <property type="project" value="TreeGrafter"/>
</dbReference>
<evidence type="ECO:0000256" key="10">
    <source>
        <dbReference type="SAM" id="Phobius"/>
    </source>
</evidence>
<dbReference type="InterPro" id="IPR003594">
    <property type="entry name" value="HATPase_dom"/>
</dbReference>
<feature type="transmembrane region" description="Helical" evidence="10">
    <location>
        <begin position="12"/>
        <end position="33"/>
    </location>
</feature>
<sequence>MLIMRMRKFYILSWGVMVLLFIVLACTLIKLYVEKETNLIETLKNGLEKNIDIYNQRTMNATGNILSFSLDHIIVFRNRQKFVFSFKSEMEAKKMSVCAMYDIRDTALWTLWGLDSSFCRQMDKEAVSYMLELQDSTGKVIDAVKQGFNKIPRGKEDFSMPLGLLEKHIIRARFGLPVGVFLYDEWPMVLFLVASAWMLGLIFYWQHYLVHKEKRIRQHEELNIQTVNHDMKSPVGIAGTYLGLVDREGISGLTSQQQKNFRVAQEAIGRLEILVKKMSVKLVNERGLVLNYEVFELPVLVQEVWRSIEGEIPDRKAVRFSVLCRLKGDPMICADRLQLGRALGNLLQNAVKYSREEVGIVVGCVRKGTRLWIFVKDNGYGIEKADQKHMFETGYRSPSVERRTEGTGLGLSFVKMVMSAHGGRIVYRTREGGGSRFVLIMKSKQR</sequence>
<dbReference type="InterPro" id="IPR004358">
    <property type="entry name" value="Sig_transdc_His_kin-like_C"/>
</dbReference>
<dbReference type="SMART" id="SM00387">
    <property type="entry name" value="HATPase_c"/>
    <property type="match status" value="1"/>
</dbReference>
<dbReference type="AlphaFoldDB" id="A0A412TXA9"/>
<dbReference type="InterPro" id="IPR050351">
    <property type="entry name" value="BphY/WalK/GraS-like"/>
</dbReference>
<keyword evidence="5" id="KW-0808">Transferase</keyword>
<evidence type="ECO:0000256" key="1">
    <source>
        <dbReference type="ARBA" id="ARBA00000085"/>
    </source>
</evidence>
<keyword evidence="4" id="KW-1003">Cell membrane</keyword>
<dbReference type="Proteomes" id="UP000284243">
    <property type="component" value="Unassembled WGS sequence"/>
</dbReference>
<accession>A0A412TXA9</accession>
<organism evidence="12 13">
    <name type="scientific">Odoribacter splanchnicus</name>
    <dbReference type="NCBI Taxonomy" id="28118"/>
    <lineage>
        <taxon>Bacteria</taxon>
        <taxon>Pseudomonadati</taxon>
        <taxon>Bacteroidota</taxon>
        <taxon>Bacteroidia</taxon>
        <taxon>Bacteroidales</taxon>
        <taxon>Odoribacteraceae</taxon>
        <taxon>Odoribacter</taxon>
    </lineage>
</organism>
<evidence type="ECO:0000256" key="5">
    <source>
        <dbReference type="ARBA" id="ARBA00022679"/>
    </source>
</evidence>